<sequence>MGTENISVPAFFIKRGDFSGASDICDFLSLMVSSSSYSKRANAIRPYNNIIAPIVGAHRVRPVIYTLHGYNLHFLLKDNNIV</sequence>
<protein>
    <submittedName>
        <fullName evidence="1">Uncharacterized protein</fullName>
    </submittedName>
</protein>
<name>B0JLE0_MICAN</name>
<proteinExistence type="predicted"/>
<reference evidence="1 2" key="1">
    <citation type="journal article" date="2007" name="DNA Res.">
        <title>Complete genomic structure of the bloom-forming toxic cyanobacterium Microcystis aeruginosa NIES-843.</title>
        <authorList>
            <person name="Kaneko T."/>
            <person name="Nakajima N."/>
            <person name="Okamoto S."/>
            <person name="Suzuki I."/>
            <person name="Tanabe Y."/>
            <person name="Tamaoki M."/>
            <person name="Nakamura Y."/>
            <person name="Kasai F."/>
            <person name="Watanabe A."/>
            <person name="Kawashima K."/>
            <person name="Kishida Y."/>
            <person name="Ono A."/>
            <person name="Shimizu Y."/>
            <person name="Takahashi C."/>
            <person name="Minami C."/>
            <person name="Fujishiro T."/>
            <person name="Kohara M."/>
            <person name="Katoh M."/>
            <person name="Nakazaki N."/>
            <person name="Nakayama S."/>
            <person name="Yamada M."/>
            <person name="Tabata S."/>
            <person name="Watanabe M.M."/>
        </authorList>
    </citation>
    <scope>NUCLEOTIDE SEQUENCE [LARGE SCALE GENOMIC DNA]</scope>
    <source>
        <strain evidence="2">NIES-843 / IAM M-247</strain>
    </source>
</reference>
<accession>B0JLE0</accession>
<evidence type="ECO:0000313" key="2">
    <source>
        <dbReference type="Proteomes" id="UP000001510"/>
    </source>
</evidence>
<organism evidence="1 2">
    <name type="scientific">Microcystis aeruginosa (strain NIES-843 / IAM M-2473)</name>
    <dbReference type="NCBI Taxonomy" id="449447"/>
    <lineage>
        <taxon>Bacteria</taxon>
        <taxon>Bacillati</taxon>
        <taxon>Cyanobacteriota</taxon>
        <taxon>Cyanophyceae</taxon>
        <taxon>Oscillatoriophycideae</taxon>
        <taxon>Chroococcales</taxon>
        <taxon>Microcystaceae</taxon>
        <taxon>Microcystis</taxon>
    </lineage>
</organism>
<keyword evidence="2" id="KW-1185">Reference proteome</keyword>
<dbReference type="EnsemblBacteria" id="BAG02964">
    <property type="protein sequence ID" value="BAG02964"/>
    <property type="gene ID" value="MAE_31420"/>
</dbReference>
<dbReference type="STRING" id="449447.MAE_31420"/>
<gene>
    <name evidence="1" type="ordered locus">MAE_31420</name>
</gene>
<dbReference type="AlphaFoldDB" id="B0JLE0"/>
<evidence type="ECO:0000313" key="1">
    <source>
        <dbReference type="EMBL" id="BAG02964.1"/>
    </source>
</evidence>
<dbReference type="HOGENOM" id="CLU_2554464_0_0_3"/>
<dbReference type="PaxDb" id="449447-MAE_31420"/>
<dbReference type="Proteomes" id="UP000001510">
    <property type="component" value="Chromosome"/>
</dbReference>
<dbReference type="KEGG" id="mar:MAE_31420"/>
<dbReference type="EMBL" id="AP009552">
    <property type="protein sequence ID" value="BAG02964.1"/>
    <property type="molecule type" value="Genomic_DNA"/>
</dbReference>